<protein>
    <recommendedName>
        <fullName evidence="7">Cytochrome c oxidase assembly factor-like protein</fullName>
    </recommendedName>
</protein>
<sequence>MQSLRKLQHRLFLQSVSTEGPSYTRWKYRPRSKAEFWGLVSGASVFPISVFIINWYENRRLEKPDLAPDFQSLQFVSLKPKTQLGGPFRLRESRTGKYITNDELFQNKWTLLYFGFSKCAEVCPSTLTFISNVMKACDAKYGCRPDLAAEEKMLQAAFLSIDFIRDTPEVVEQFVRKYDPRVRGMCGTREEVEAAARVWRVYYSSVDDTEEERDAREAAGVAAPEIDDTYQFDHSNAIYLVGPDGKMKDFFFKEMGLEDTVSRIGIHFTDVYGFSDTRQAPMQ</sequence>
<comment type="similarity">
    <text evidence="1">Belongs to the SCO1/2 family.</text>
</comment>
<dbReference type="Pfam" id="PF02630">
    <property type="entry name" value="SCO1-SenC"/>
    <property type="match status" value="1"/>
</dbReference>
<comment type="caution">
    <text evidence="5">The sequence shown here is derived from an EMBL/GenBank/DDBJ whole genome shotgun (WGS) entry which is preliminary data.</text>
</comment>
<dbReference type="GO" id="GO:0046872">
    <property type="term" value="F:metal ion binding"/>
    <property type="evidence" value="ECO:0007669"/>
    <property type="project" value="UniProtKB-KW"/>
</dbReference>
<dbReference type="AlphaFoldDB" id="A0A836H6E8"/>
<dbReference type="GO" id="GO:0005739">
    <property type="term" value="C:mitochondrion"/>
    <property type="evidence" value="ECO:0007669"/>
    <property type="project" value="GOC"/>
</dbReference>
<dbReference type="PANTHER" id="PTHR12151">
    <property type="entry name" value="ELECTRON TRANSPORT PROTIN SCO1/SENC FAMILY MEMBER"/>
    <property type="match status" value="1"/>
</dbReference>
<keyword evidence="2" id="KW-0479">Metal-binding</keyword>
<evidence type="ECO:0000313" key="5">
    <source>
        <dbReference type="EMBL" id="KAG5480392.1"/>
    </source>
</evidence>
<dbReference type="SMR" id="A0A836H6E8"/>
<dbReference type="InterPro" id="IPR003782">
    <property type="entry name" value="SCO1/SenC"/>
</dbReference>
<dbReference type="KEGG" id="loi:92362017"/>
<dbReference type="FunFam" id="3.40.30.10:FF:000459">
    <property type="entry name" value="Cytochrome c oxidase assembly factor-like protein"/>
    <property type="match status" value="1"/>
</dbReference>
<dbReference type="Proteomes" id="UP000674143">
    <property type="component" value="Chromosome 20"/>
</dbReference>
<keyword evidence="2" id="KW-0186">Copper</keyword>
<dbReference type="InterPro" id="IPR036249">
    <property type="entry name" value="Thioredoxin-like_sf"/>
</dbReference>
<name>A0A836H6E8_9TRYP</name>
<feature type="disulfide bond" description="Redox-active" evidence="3">
    <location>
        <begin position="119"/>
        <end position="123"/>
    </location>
</feature>
<keyword evidence="6" id="KW-1185">Reference proteome</keyword>
<dbReference type="GO" id="GO:0033617">
    <property type="term" value="P:mitochondrial respiratory chain complex IV assembly"/>
    <property type="evidence" value="ECO:0007669"/>
    <property type="project" value="TreeGrafter"/>
</dbReference>
<proteinExistence type="inferred from homology"/>
<dbReference type="EMBL" id="JAFHLR010000020">
    <property type="protein sequence ID" value="KAG5480392.1"/>
    <property type="molecule type" value="Genomic_DNA"/>
</dbReference>
<feature type="binding site" evidence="2">
    <location>
        <position position="123"/>
    </location>
    <ligand>
        <name>Cu cation</name>
        <dbReference type="ChEBI" id="CHEBI:23378"/>
    </ligand>
</feature>
<dbReference type="RefSeq" id="XP_067063723.1">
    <property type="nucleotide sequence ID" value="XM_067208083.1"/>
</dbReference>
<keyword evidence="4" id="KW-0812">Transmembrane</keyword>
<evidence type="ECO:0000256" key="2">
    <source>
        <dbReference type="PIRSR" id="PIRSR603782-1"/>
    </source>
</evidence>
<accession>A0A836H6E8</accession>
<keyword evidence="4" id="KW-0472">Membrane</keyword>
<feature type="binding site" evidence="2">
    <location>
        <position position="119"/>
    </location>
    <ligand>
        <name>Cu cation</name>
        <dbReference type="ChEBI" id="CHEBI:23378"/>
    </ligand>
</feature>
<evidence type="ECO:0000256" key="3">
    <source>
        <dbReference type="PIRSR" id="PIRSR603782-2"/>
    </source>
</evidence>
<dbReference type="CDD" id="cd02968">
    <property type="entry name" value="SCO"/>
    <property type="match status" value="1"/>
</dbReference>
<dbReference type="Gene3D" id="3.40.30.10">
    <property type="entry name" value="Glutaredoxin"/>
    <property type="match status" value="1"/>
</dbReference>
<reference evidence="5 6" key="1">
    <citation type="submission" date="2021-02" db="EMBL/GenBank/DDBJ databases">
        <title>Leishmania (Mundinia) orientalis Genome sequencing and assembly.</title>
        <authorList>
            <person name="Almutairi H."/>
            <person name="Gatherer D."/>
        </authorList>
    </citation>
    <scope>NUCLEOTIDE SEQUENCE [LARGE SCALE GENOMIC DNA]</scope>
    <source>
        <strain evidence="5">LSCM4</strain>
    </source>
</reference>
<evidence type="ECO:0008006" key="7">
    <source>
        <dbReference type="Google" id="ProtNLM"/>
    </source>
</evidence>
<evidence type="ECO:0000256" key="4">
    <source>
        <dbReference type="SAM" id="Phobius"/>
    </source>
</evidence>
<gene>
    <name evidence="5" type="ORF">LSCM4_06158</name>
</gene>
<keyword evidence="3" id="KW-1015">Disulfide bond</keyword>
<evidence type="ECO:0000313" key="6">
    <source>
        <dbReference type="Proteomes" id="UP000674143"/>
    </source>
</evidence>
<dbReference type="PANTHER" id="PTHR12151:SF3">
    <property type="entry name" value="C OXIDASE ASSEMBLY FACTOR, PUTATIVE ELECTRON TRANSPORT PROTEIN SCO1_2, PUTATIVE-RELATED"/>
    <property type="match status" value="1"/>
</dbReference>
<keyword evidence="4" id="KW-1133">Transmembrane helix</keyword>
<organism evidence="5 6">
    <name type="scientific">Leishmania orientalis</name>
    <dbReference type="NCBI Taxonomy" id="2249476"/>
    <lineage>
        <taxon>Eukaryota</taxon>
        <taxon>Discoba</taxon>
        <taxon>Euglenozoa</taxon>
        <taxon>Kinetoplastea</taxon>
        <taxon>Metakinetoplastina</taxon>
        <taxon>Trypanosomatida</taxon>
        <taxon>Trypanosomatidae</taxon>
        <taxon>Leishmaniinae</taxon>
        <taxon>Leishmania</taxon>
    </lineage>
</organism>
<dbReference type="GeneID" id="92362017"/>
<evidence type="ECO:0000256" key="1">
    <source>
        <dbReference type="ARBA" id="ARBA00010996"/>
    </source>
</evidence>
<feature type="transmembrane region" description="Helical" evidence="4">
    <location>
        <begin position="36"/>
        <end position="56"/>
    </location>
</feature>
<feature type="binding site" evidence="2">
    <location>
        <position position="234"/>
    </location>
    <ligand>
        <name>Cu cation</name>
        <dbReference type="ChEBI" id="CHEBI:23378"/>
    </ligand>
</feature>
<dbReference type="SUPFAM" id="SSF52833">
    <property type="entry name" value="Thioredoxin-like"/>
    <property type="match status" value="1"/>
</dbReference>